<dbReference type="InterPro" id="IPR041164">
    <property type="entry name" value="LDcluster4"/>
</dbReference>
<gene>
    <name evidence="1" type="ORF">A2946_04165</name>
</gene>
<dbReference type="EMBL" id="MHLB01000027">
    <property type="protein sequence ID" value="OGZ01933.1"/>
    <property type="molecule type" value="Genomic_DNA"/>
</dbReference>
<proteinExistence type="predicted"/>
<dbReference type="Proteomes" id="UP000178348">
    <property type="component" value="Unassembled WGS sequence"/>
</dbReference>
<sequence length="191" mass="20497">MRKYNIGVFGSAVDASKSVTKSAVLIGKELARFKCTIITGACAGLPYVAAVAAHNAGGKIIGFSPARGFGEQAETSPRNDNAMYHKLVYTPKNFPFSNNLNASRKYRNVLSTATCDAGIIISGRWGTLNEFTNLYDMGKVIGVLAGSGGVADELPKLLAKISKQSKAKVIFNKSPKKLVSLVINELKKQRR</sequence>
<dbReference type="AlphaFoldDB" id="A0A1G2CKK1"/>
<evidence type="ECO:0000313" key="2">
    <source>
        <dbReference type="Proteomes" id="UP000178348"/>
    </source>
</evidence>
<dbReference type="SUPFAM" id="SSF102405">
    <property type="entry name" value="MCP/YpsA-like"/>
    <property type="match status" value="1"/>
</dbReference>
<protein>
    <recommendedName>
        <fullName evidence="3">TIGR00725 family protein</fullName>
    </recommendedName>
</protein>
<evidence type="ECO:0008006" key="3">
    <source>
        <dbReference type="Google" id="ProtNLM"/>
    </source>
</evidence>
<comment type="caution">
    <text evidence="1">The sequence shown here is derived from an EMBL/GenBank/DDBJ whole genome shotgun (WGS) entry which is preliminary data.</text>
</comment>
<name>A0A1G2CKK1_9BACT</name>
<reference evidence="1 2" key="1">
    <citation type="journal article" date="2016" name="Nat. Commun.">
        <title>Thousands of microbial genomes shed light on interconnected biogeochemical processes in an aquifer system.</title>
        <authorList>
            <person name="Anantharaman K."/>
            <person name="Brown C.T."/>
            <person name="Hug L.A."/>
            <person name="Sharon I."/>
            <person name="Castelle C.J."/>
            <person name="Probst A.J."/>
            <person name="Thomas B.C."/>
            <person name="Singh A."/>
            <person name="Wilkins M.J."/>
            <person name="Karaoz U."/>
            <person name="Brodie E.L."/>
            <person name="Williams K.H."/>
            <person name="Hubbard S.S."/>
            <person name="Banfield J.F."/>
        </authorList>
    </citation>
    <scope>NUCLEOTIDE SEQUENCE [LARGE SCALE GENOMIC DNA]</scope>
</reference>
<accession>A0A1G2CKK1</accession>
<evidence type="ECO:0000313" key="1">
    <source>
        <dbReference type="EMBL" id="OGZ01933.1"/>
    </source>
</evidence>
<dbReference type="Gene3D" id="3.40.50.450">
    <property type="match status" value="1"/>
</dbReference>
<organism evidence="1 2">
    <name type="scientific">Candidatus Liptonbacteria bacterium RIFCSPLOWO2_01_FULL_53_13</name>
    <dbReference type="NCBI Taxonomy" id="1798651"/>
    <lineage>
        <taxon>Bacteria</taxon>
        <taxon>Candidatus Liptoniibacteriota</taxon>
    </lineage>
</organism>
<dbReference type="Pfam" id="PF18306">
    <property type="entry name" value="LDcluster4"/>
    <property type="match status" value="1"/>
</dbReference>